<name>A0A8S4QCG9_9NEOP</name>
<dbReference type="AlphaFoldDB" id="A0A8S4QCG9"/>
<dbReference type="EMBL" id="CAKXAJ010000511">
    <property type="protein sequence ID" value="CAH2207531.1"/>
    <property type="molecule type" value="Genomic_DNA"/>
</dbReference>
<gene>
    <name evidence="1" type="primary">jg7530</name>
    <name evidence="1" type="ORF">PAEG_LOCUS152</name>
</gene>
<evidence type="ECO:0000313" key="1">
    <source>
        <dbReference type="EMBL" id="CAH2207531.1"/>
    </source>
</evidence>
<dbReference type="PANTHER" id="PTHR10338:SF108">
    <property type="entry name" value="INTER-ALPHA-TRYPSIN INHIBITOR HEAVY CHAIN H4-LIKE PROTEIN"/>
    <property type="match status" value="1"/>
</dbReference>
<dbReference type="Gene3D" id="3.40.50.410">
    <property type="entry name" value="von Willebrand factor, type A domain"/>
    <property type="match status" value="1"/>
</dbReference>
<dbReference type="InterPro" id="IPR036465">
    <property type="entry name" value="vWFA_dom_sf"/>
</dbReference>
<proteinExistence type="predicted"/>
<keyword evidence="2" id="KW-1185">Reference proteome</keyword>
<evidence type="ECO:0000313" key="2">
    <source>
        <dbReference type="Proteomes" id="UP000838756"/>
    </source>
</evidence>
<dbReference type="Proteomes" id="UP000838756">
    <property type="component" value="Unassembled WGS sequence"/>
</dbReference>
<protein>
    <submittedName>
        <fullName evidence="1">Jg7530 protein</fullName>
    </submittedName>
</protein>
<reference evidence="1" key="1">
    <citation type="submission" date="2022-03" db="EMBL/GenBank/DDBJ databases">
        <authorList>
            <person name="Lindestad O."/>
        </authorList>
    </citation>
    <scope>NUCLEOTIDE SEQUENCE</scope>
</reference>
<accession>A0A8S4QCG9</accession>
<organism evidence="1 2">
    <name type="scientific">Pararge aegeria aegeria</name>
    <dbReference type="NCBI Taxonomy" id="348720"/>
    <lineage>
        <taxon>Eukaryota</taxon>
        <taxon>Metazoa</taxon>
        <taxon>Ecdysozoa</taxon>
        <taxon>Arthropoda</taxon>
        <taxon>Hexapoda</taxon>
        <taxon>Insecta</taxon>
        <taxon>Pterygota</taxon>
        <taxon>Neoptera</taxon>
        <taxon>Endopterygota</taxon>
        <taxon>Lepidoptera</taxon>
        <taxon>Glossata</taxon>
        <taxon>Ditrysia</taxon>
        <taxon>Papilionoidea</taxon>
        <taxon>Nymphalidae</taxon>
        <taxon>Satyrinae</taxon>
        <taxon>Satyrini</taxon>
        <taxon>Parargina</taxon>
        <taxon>Pararge</taxon>
    </lineage>
</organism>
<sequence>TNIFQALEQAINLIQMPAHQQNQTESTNSTSMVDCLNGTETKKDELEPMIIFLTDGEPTVGEINTDHIITYLTEKNIGEKRAPLFSLAFGKTKCN</sequence>
<dbReference type="GO" id="GO:0032991">
    <property type="term" value="C:protein-containing complex"/>
    <property type="evidence" value="ECO:0007669"/>
    <property type="project" value="UniProtKB-ARBA"/>
</dbReference>
<dbReference type="OrthoDB" id="299997at2759"/>
<dbReference type="SUPFAM" id="SSF53300">
    <property type="entry name" value="vWA-like"/>
    <property type="match status" value="1"/>
</dbReference>
<comment type="caution">
    <text evidence="1">The sequence shown here is derived from an EMBL/GenBank/DDBJ whole genome shotgun (WGS) entry which is preliminary data.</text>
</comment>
<dbReference type="InterPro" id="IPR050934">
    <property type="entry name" value="ITIH"/>
</dbReference>
<feature type="non-terminal residue" evidence="1">
    <location>
        <position position="1"/>
    </location>
</feature>
<dbReference type="PANTHER" id="PTHR10338">
    <property type="entry name" value="INTER-ALPHA-TRYPSIN INHIBITOR HEAVY CHAIN FAMILY MEMBER"/>
    <property type="match status" value="1"/>
</dbReference>